<evidence type="ECO:0000256" key="3">
    <source>
        <dbReference type="ARBA" id="ARBA00022729"/>
    </source>
</evidence>
<gene>
    <name evidence="5" type="ORF">MUN78_04775</name>
</gene>
<keyword evidence="6" id="KW-1185">Reference proteome</keyword>
<keyword evidence="2" id="KW-0813">Transport</keyword>
<protein>
    <submittedName>
        <fullName evidence="5">Spermidine/putrescine ABC transporter substrate-binding protein</fullName>
    </submittedName>
</protein>
<dbReference type="Proteomes" id="UP000831786">
    <property type="component" value="Chromosome"/>
</dbReference>
<dbReference type="InterPro" id="IPR001188">
    <property type="entry name" value="Sperm_putr-bd"/>
</dbReference>
<dbReference type="Pfam" id="PF13416">
    <property type="entry name" value="SBP_bac_8"/>
    <property type="match status" value="1"/>
</dbReference>
<dbReference type="PRINTS" id="PR00909">
    <property type="entry name" value="SPERMDNBNDNG"/>
</dbReference>
<evidence type="ECO:0000313" key="6">
    <source>
        <dbReference type="Proteomes" id="UP000831786"/>
    </source>
</evidence>
<evidence type="ECO:0000256" key="4">
    <source>
        <dbReference type="ARBA" id="ARBA00022764"/>
    </source>
</evidence>
<sequence>MHPQPADPVVRALVHRIRSARLSRRQLLTGAAAGAVGIGAGALAGCAGSGGPGDGSGGTVRWANWTYYLDYDEDAGTWPSLDAFMERTNIDVEYFEDIDDNKTFVAKIKDQLALEQDTGYDVFVPSDTTTVRLLEQEQLTKFDRSLLPHVDGEMIDIVQHASFDPDRDWTIPYQAGLTGLVYNTQLYPAGVREVSDLWRPELAGKVNLLTEQDDTLALIMLEQGVDIEGDWGDDEFAAALEVAERQISSGQVATVKGNSYTQDLEQGIIWAGMCWSGDIAILNEEAGEEVWKFVVPDSGASVFTDSFAMPTATAAFEQVHALVDYYYEPEVAAQVAAYVQYVTPVAGARDAMAASGTPELAENPLIFPDEEMSARIFDMRALTAREDNEYSQAYQRILGN</sequence>
<dbReference type="PANTHER" id="PTHR30222:SF17">
    <property type="entry name" value="SPERMIDINE_PUTRESCINE-BINDING PERIPLASMIC PROTEIN"/>
    <property type="match status" value="1"/>
</dbReference>
<evidence type="ECO:0000256" key="1">
    <source>
        <dbReference type="ARBA" id="ARBA00004418"/>
    </source>
</evidence>
<keyword evidence="3" id="KW-0732">Signal</keyword>
<proteinExistence type="predicted"/>
<organism evidence="5 6">
    <name type="scientific">Leucobacter allii</name>
    <dbReference type="NCBI Taxonomy" id="2932247"/>
    <lineage>
        <taxon>Bacteria</taxon>
        <taxon>Bacillati</taxon>
        <taxon>Actinomycetota</taxon>
        <taxon>Actinomycetes</taxon>
        <taxon>Micrococcales</taxon>
        <taxon>Microbacteriaceae</taxon>
        <taxon>Leucobacter</taxon>
    </lineage>
</organism>
<dbReference type="Gene3D" id="3.40.190.10">
    <property type="entry name" value="Periplasmic binding protein-like II"/>
    <property type="match status" value="2"/>
</dbReference>
<accession>A0ABY4FPF6</accession>
<dbReference type="RefSeq" id="WP_244729174.1">
    <property type="nucleotide sequence ID" value="NZ_CP095045.1"/>
</dbReference>
<dbReference type="PROSITE" id="PS51318">
    <property type="entry name" value="TAT"/>
    <property type="match status" value="1"/>
</dbReference>
<keyword evidence="4" id="KW-0574">Periplasm</keyword>
<dbReference type="PANTHER" id="PTHR30222">
    <property type="entry name" value="SPERMIDINE/PUTRESCINE-BINDING PERIPLASMIC PROTEIN"/>
    <property type="match status" value="1"/>
</dbReference>
<name>A0ABY4FPF6_9MICO</name>
<dbReference type="CDD" id="cd13590">
    <property type="entry name" value="PBP2_PotD_PotF_like"/>
    <property type="match status" value="1"/>
</dbReference>
<reference evidence="5 6" key="1">
    <citation type="submission" date="2022-04" db="EMBL/GenBank/DDBJ databases">
        <title>Leucobacter sp. isolated from rhizosphere of garlic.</title>
        <authorList>
            <person name="Won M."/>
            <person name="Lee C.-M."/>
            <person name="Woen H.-Y."/>
            <person name="Kwon S.-W."/>
        </authorList>
    </citation>
    <scope>NUCLEOTIDE SEQUENCE [LARGE SCALE GENOMIC DNA]</scope>
    <source>
        <strain evidence="5 6">H21R-40</strain>
    </source>
</reference>
<dbReference type="EMBL" id="CP095045">
    <property type="protein sequence ID" value="UOQ58163.1"/>
    <property type="molecule type" value="Genomic_DNA"/>
</dbReference>
<dbReference type="SUPFAM" id="SSF53850">
    <property type="entry name" value="Periplasmic binding protein-like II"/>
    <property type="match status" value="1"/>
</dbReference>
<evidence type="ECO:0000256" key="2">
    <source>
        <dbReference type="ARBA" id="ARBA00022448"/>
    </source>
</evidence>
<comment type="subcellular location">
    <subcellularLocation>
        <location evidence="1">Periplasm</location>
    </subcellularLocation>
</comment>
<evidence type="ECO:0000313" key="5">
    <source>
        <dbReference type="EMBL" id="UOQ58163.1"/>
    </source>
</evidence>
<dbReference type="InterPro" id="IPR006059">
    <property type="entry name" value="SBP"/>
</dbReference>
<dbReference type="InterPro" id="IPR006311">
    <property type="entry name" value="TAT_signal"/>
</dbReference>